<dbReference type="GO" id="GO:0005829">
    <property type="term" value="C:cytosol"/>
    <property type="evidence" value="ECO:0007669"/>
    <property type="project" value="TreeGrafter"/>
</dbReference>
<name>A0A381UBY6_9ZZZZ</name>
<dbReference type="SUPFAM" id="SSF51430">
    <property type="entry name" value="NAD(P)-linked oxidoreductase"/>
    <property type="match status" value="1"/>
</dbReference>
<dbReference type="PANTHER" id="PTHR42686:SF1">
    <property type="entry name" value="GH17980P-RELATED"/>
    <property type="match status" value="1"/>
</dbReference>
<protein>
    <recommendedName>
        <fullName evidence="1">NADP-dependent oxidoreductase domain-containing protein</fullName>
    </recommendedName>
</protein>
<dbReference type="GO" id="GO:0016491">
    <property type="term" value="F:oxidoreductase activity"/>
    <property type="evidence" value="ECO:0007669"/>
    <property type="project" value="InterPro"/>
</dbReference>
<dbReference type="Gene3D" id="3.20.20.100">
    <property type="entry name" value="NADP-dependent oxidoreductase domain"/>
    <property type="match status" value="1"/>
</dbReference>
<dbReference type="InterPro" id="IPR023210">
    <property type="entry name" value="NADP_OxRdtase_dom"/>
</dbReference>
<dbReference type="PANTHER" id="PTHR42686">
    <property type="entry name" value="GH17980P-RELATED"/>
    <property type="match status" value="1"/>
</dbReference>
<dbReference type="AlphaFoldDB" id="A0A381UBY6"/>
<evidence type="ECO:0000259" key="1">
    <source>
        <dbReference type="Pfam" id="PF00248"/>
    </source>
</evidence>
<accession>A0A381UBY6</accession>
<organism evidence="2">
    <name type="scientific">marine metagenome</name>
    <dbReference type="NCBI Taxonomy" id="408172"/>
    <lineage>
        <taxon>unclassified sequences</taxon>
        <taxon>metagenomes</taxon>
        <taxon>ecological metagenomes</taxon>
    </lineage>
</organism>
<dbReference type="EMBL" id="UINC01005876">
    <property type="protein sequence ID" value="SVA24113.1"/>
    <property type="molecule type" value="Genomic_DNA"/>
</dbReference>
<dbReference type="InterPro" id="IPR020471">
    <property type="entry name" value="AKR"/>
</dbReference>
<proteinExistence type="predicted"/>
<evidence type="ECO:0000313" key="2">
    <source>
        <dbReference type="EMBL" id="SVA24113.1"/>
    </source>
</evidence>
<dbReference type="Pfam" id="PF00248">
    <property type="entry name" value="Aldo_ket_red"/>
    <property type="match status" value="1"/>
</dbReference>
<reference evidence="2" key="1">
    <citation type="submission" date="2018-05" db="EMBL/GenBank/DDBJ databases">
        <authorList>
            <person name="Lanie J.A."/>
            <person name="Ng W.-L."/>
            <person name="Kazmierczak K.M."/>
            <person name="Andrzejewski T.M."/>
            <person name="Davidsen T.M."/>
            <person name="Wayne K.J."/>
            <person name="Tettelin H."/>
            <person name="Glass J.I."/>
            <person name="Rusch D."/>
            <person name="Podicherti R."/>
            <person name="Tsui H.-C.T."/>
            <person name="Winkler M.E."/>
        </authorList>
    </citation>
    <scope>NUCLEOTIDE SEQUENCE</scope>
</reference>
<dbReference type="InterPro" id="IPR036812">
    <property type="entry name" value="NAD(P)_OxRdtase_dom_sf"/>
</dbReference>
<gene>
    <name evidence="2" type="ORF">METZ01_LOCUS76967</name>
</gene>
<feature type="domain" description="NADP-dependent oxidoreductase" evidence="1">
    <location>
        <begin position="17"/>
        <end position="320"/>
    </location>
</feature>
<sequence length="337" mass="37987">MIKKNILGKTDIEVSVIGFGGAPLGDLFENLDDQVCYDTLKNSHKNGINFFDTSPYYGYGLSEHRIGNYLKSIKRKDFTLCTKVGRYMTPDDSNKINRGPFKGGLNFSPNLDYSYDGVMKSFEQSLLRLGLSEIDICLIHDVDKWTHGDEVEKHFKEAMNGAYKALDKLKNEKVIKAIGVGLNESDMCVRFAEAGDFDCMILAGRYTLLEQEPLDVFFPLALKKNIGIILAGVFNSGILIKGVGNNSTYDYKKIPDDIAKKYFKIDMICKEFDIPIGAAALQFSNAHSVVSTMILGMDQPSQINKNIDLFNYKIDKEFWYKLIKEKLIDSRSPIPNN</sequence>